<sequence>MTRVPRFDPASMSSAANETFSVRRVFGEAYERDGVTVIPVARIWAATGLGVGDGEGGGSLPQAGPTAAAWARHARAVWSRASGERTWDDEEDVEPAPTAADSGSADTAPGDTDPTDAEHGTSTAGSTSVGHGGYGGGHGGGGGYGARVKAVGVYVIDADGVHWRPALDLNRVILGGQLVAVTAVASLGAALAVKAVAGALAKAAIAFAER</sequence>
<evidence type="ECO:0000313" key="3">
    <source>
        <dbReference type="Proteomes" id="UP000320461"/>
    </source>
</evidence>
<keyword evidence="3" id="KW-1185">Reference proteome</keyword>
<evidence type="ECO:0000256" key="1">
    <source>
        <dbReference type="SAM" id="MobiDB-lite"/>
    </source>
</evidence>
<name>A0A4Y3KLZ6_9CELL</name>
<gene>
    <name evidence="2" type="ORF">CGE01nite_11890</name>
</gene>
<reference evidence="2 3" key="1">
    <citation type="submission" date="2019-06" db="EMBL/GenBank/DDBJ databases">
        <title>Whole genome shotgun sequence of Cellulomonas gelida NBRC 3748.</title>
        <authorList>
            <person name="Hosoyama A."/>
            <person name="Uohara A."/>
            <person name="Ohji S."/>
            <person name="Ichikawa N."/>
        </authorList>
    </citation>
    <scope>NUCLEOTIDE SEQUENCE [LARGE SCALE GENOMIC DNA]</scope>
    <source>
        <strain evidence="2 3">NBRC 3748</strain>
    </source>
</reference>
<dbReference type="RefSeq" id="WP_229747432.1">
    <property type="nucleotide sequence ID" value="NZ_BJLQ01000009.1"/>
</dbReference>
<proteinExistence type="predicted"/>
<feature type="region of interest" description="Disordered" evidence="1">
    <location>
        <begin position="81"/>
        <end position="134"/>
    </location>
</feature>
<evidence type="ECO:0000313" key="2">
    <source>
        <dbReference type="EMBL" id="GEA83938.1"/>
    </source>
</evidence>
<dbReference type="Proteomes" id="UP000320461">
    <property type="component" value="Unassembled WGS sequence"/>
</dbReference>
<protein>
    <recommendedName>
        <fullName evidence="4">Sporulation protein YtfJ</fullName>
    </recommendedName>
</protein>
<dbReference type="AlphaFoldDB" id="A0A4Y3KLZ6"/>
<dbReference type="EMBL" id="BJLQ01000009">
    <property type="protein sequence ID" value="GEA83938.1"/>
    <property type="molecule type" value="Genomic_DNA"/>
</dbReference>
<accession>A0A4Y3KLZ6</accession>
<organism evidence="2 3">
    <name type="scientific">Cellulomonas gelida</name>
    <dbReference type="NCBI Taxonomy" id="1712"/>
    <lineage>
        <taxon>Bacteria</taxon>
        <taxon>Bacillati</taxon>
        <taxon>Actinomycetota</taxon>
        <taxon>Actinomycetes</taxon>
        <taxon>Micrococcales</taxon>
        <taxon>Cellulomonadaceae</taxon>
        <taxon>Cellulomonas</taxon>
    </lineage>
</organism>
<comment type="caution">
    <text evidence="2">The sequence shown here is derived from an EMBL/GenBank/DDBJ whole genome shotgun (WGS) entry which is preliminary data.</text>
</comment>
<feature type="compositionally biased region" description="Polar residues" evidence="1">
    <location>
        <begin position="120"/>
        <end position="129"/>
    </location>
</feature>
<evidence type="ECO:0008006" key="4">
    <source>
        <dbReference type="Google" id="ProtNLM"/>
    </source>
</evidence>